<dbReference type="Proteomes" id="UP000316196">
    <property type="component" value="Unassembled WGS sequence"/>
</dbReference>
<name>A0A542ZBX2_9ACTN</name>
<protein>
    <submittedName>
        <fullName evidence="1">Uncharacterized protein</fullName>
    </submittedName>
</protein>
<comment type="caution">
    <text evidence="1">The sequence shown here is derived from an EMBL/GenBank/DDBJ whole genome shotgun (WGS) entry which is preliminary data.</text>
</comment>
<sequence length="209" mass="22926">MSTSWNPSAHQRVVAARARMRLVAMFVALGLFIAASTAVSAAILHRQRARFEVATQIEGPTEWAGMRIELVEFRRLDVLPGNRSIPTKDVSAMPNTTFVLAVVRQTVTDAETLGSARLQLGRGDQRWADSATNIHPDSDLSYSPLIPEHYVGLASSSEPAPRTGDQVEFGQVWMVPTSVLGEPGSGDEIRPVVTVESHDLDERPRDVWL</sequence>
<evidence type="ECO:0000313" key="2">
    <source>
        <dbReference type="Proteomes" id="UP000316196"/>
    </source>
</evidence>
<organism evidence="1 2">
    <name type="scientific">Propioniferax innocua</name>
    <dbReference type="NCBI Taxonomy" id="1753"/>
    <lineage>
        <taxon>Bacteria</taxon>
        <taxon>Bacillati</taxon>
        <taxon>Actinomycetota</taxon>
        <taxon>Actinomycetes</taxon>
        <taxon>Propionibacteriales</taxon>
        <taxon>Propionibacteriaceae</taxon>
        <taxon>Propioniferax</taxon>
    </lineage>
</organism>
<keyword evidence="2" id="KW-1185">Reference proteome</keyword>
<reference evidence="1 2" key="1">
    <citation type="submission" date="2019-06" db="EMBL/GenBank/DDBJ databases">
        <title>Sequencing the genomes of 1000 actinobacteria strains.</title>
        <authorList>
            <person name="Klenk H.-P."/>
        </authorList>
    </citation>
    <scope>NUCLEOTIDE SEQUENCE [LARGE SCALE GENOMIC DNA]</scope>
    <source>
        <strain evidence="1 2">DSM 8251</strain>
    </source>
</reference>
<gene>
    <name evidence="1" type="ORF">FB460_1698</name>
</gene>
<accession>A0A542ZBX2</accession>
<dbReference type="AlphaFoldDB" id="A0A542ZBX2"/>
<proteinExistence type="predicted"/>
<dbReference type="EMBL" id="VFOR01000002">
    <property type="protein sequence ID" value="TQL57853.1"/>
    <property type="molecule type" value="Genomic_DNA"/>
</dbReference>
<evidence type="ECO:0000313" key="1">
    <source>
        <dbReference type="EMBL" id="TQL57853.1"/>
    </source>
</evidence>